<keyword evidence="2" id="KW-1185">Reference proteome</keyword>
<name>A0A328P9Q0_9GAMM</name>
<dbReference type="InterPro" id="IPR027417">
    <property type="entry name" value="P-loop_NTPase"/>
</dbReference>
<evidence type="ECO:0008006" key="3">
    <source>
        <dbReference type="Google" id="ProtNLM"/>
    </source>
</evidence>
<dbReference type="Proteomes" id="UP000248926">
    <property type="component" value="Unassembled WGS sequence"/>
</dbReference>
<proteinExistence type="predicted"/>
<evidence type="ECO:0000313" key="1">
    <source>
        <dbReference type="EMBL" id="RAO76974.1"/>
    </source>
</evidence>
<protein>
    <recommendedName>
        <fullName evidence="3">Sulfotransferase family protein</fullName>
    </recommendedName>
</protein>
<comment type="caution">
    <text evidence="1">The sequence shown here is derived from an EMBL/GenBank/DDBJ whole genome shotgun (WGS) entry which is preliminary data.</text>
</comment>
<accession>A0A328P9Q0</accession>
<dbReference type="Gene3D" id="3.40.50.300">
    <property type="entry name" value="P-loop containing nucleotide triphosphate hydrolases"/>
    <property type="match status" value="1"/>
</dbReference>
<sequence>MQEMQNKKLIVVLGMHRSGTSAVTRSLQTLGVDLGDALVPAVAGDNDKGFWEDADTLSINQDIMSALDVSWCPLSPYRWSRIDADKMQEFRLQAMELLIGKLKDVPAFGLKDPRLTRLLPFWQPIFRELGVDVHYVLVVRNPLSVAASLKRRNGFAEFRSHLLWLRHVVPSFLDTCGLPRVVVSYERMMADPEVQLRRIAAGLDMPLNEESSAFLDYTRNFLSPELQHEHHTVDELDVAGDDVPVQLRHVYAALRGMASDAISDGDSTIYELFLEVDRYLSGMESSLAYIDRLEERNEELLHTIPTEAVARIAELESAYQKLAEGQAWLESQRDEWEKLAESREQHVAELTESIKVSEQLRYTSSAELTSRVAELESAYQALSEGQAWLESQRDAWEKLAAIREQRIAELSALVKEFDRAQHPALPEVRGRLTELEVAYDALLNGNTWLESQRDAWEKLAASRDQRIAELSVALKKYEEGNAWLESQRQAWELQAKAFAARLLEFEGHSSESTQGV</sequence>
<reference evidence="1 2" key="1">
    <citation type="journal article" date="2018" name="Genet. Mol. Biol.">
        <title>The genome sequence of Dyella jiangningensis FCAV SCS01 from a lignocellulose-decomposing microbial consortium metagenome reveals potential for biotechnological applications.</title>
        <authorList>
            <person name="Desiderato J.G."/>
            <person name="Alvarenga D.O."/>
            <person name="Constancio M.T.L."/>
            <person name="Alves L.M.C."/>
            <person name="Varani A.M."/>
        </authorList>
    </citation>
    <scope>NUCLEOTIDE SEQUENCE [LARGE SCALE GENOMIC DNA]</scope>
    <source>
        <strain evidence="1 2">FCAV SCS01</strain>
    </source>
</reference>
<dbReference type="AlphaFoldDB" id="A0A328P9Q0"/>
<dbReference type="SUPFAM" id="SSF52540">
    <property type="entry name" value="P-loop containing nucleoside triphosphate hydrolases"/>
    <property type="match status" value="1"/>
</dbReference>
<evidence type="ECO:0000313" key="2">
    <source>
        <dbReference type="Proteomes" id="UP000248926"/>
    </source>
</evidence>
<gene>
    <name evidence="1" type="ORF">CA260_03440</name>
</gene>
<dbReference type="EMBL" id="NFZS01000001">
    <property type="protein sequence ID" value="RAO76974.1"/>
    <property type="molecule type" value="Genomic_DNA"/>
</dbReference>
<organism evidence="1 2">
    <name type="scientific">Dyella jiangningensis</name>
    <dbReference type="NCBI Taxonomy" id="1379159"/>
    <lineage>
        <taxon>Bacteria</taxon>
        <taxon>Pseudomonadati</taxon>
        <taxon>Pseudomonadota</taxon>
        <taxon>Gammaproteobacteria</taxon>
        <taxon>Lysobacterales</taxon>
        <taxon>Rhodanobacteraceae</taxon>
        <taxon>Dyella</taxon>
    </lineage>
</organism>